<keyword evidence="3" id="KW-1185">Reference proteome</keyword>
<evidence type="ECO:0000313" key="2">
    <source>
        <dbReference type="EMBL" id="AKD02515.1"/>
    </source>
</evidence>
<evidence type="ECO:0000256" key="1">
    <source>
        <dbReference type="SAM" id="Phobius"/>
    </source>
</evidence>
<protein>
    <recommendedName>
        <fullName evidence="4">C4-dicarboxylate ABC transporter</fullName>
    </recommendedName>
</protein>
<organism evidence="2 3">
    <name type="scientific">Pontibacter korlensis</name>
    <dbReference type="NCBI Taxonomy" id="400092"/>
    <lineage>
        <taxon>Bacteria</taxon>
        <taxon>Pseudomonadati</taxon>
        <taxon>Bacteroidota</taxon>
        <taxon>Cytophagia</taxon>
        <taxon>Cytophagales</taxon>
        <taxon>Hymenobacteraceae</taxon>
        <taxon>Pontibacter</taxon>
    </lineage>
</organism>
<sequence length="85" mass="9941">MLRPKRDDERPQPSMLSKFARIFGIIMTLLYIAMGIFIVFAGDRMNLDMPDSMKYALGGILILYGIVRFVRVYNSTRSNRNRYED</sequence>
<dbReference type="EMBL" id="CP009621">
    <property type="protein sequence ID" value="AKD02515.1"/>
    <property type="molecule type" value="Genomic_DNA"/>
</dbReference>
<keyword evidence="1" id="KW-0472">Membrane</keyword>
<gene>
    <name evidence="2" type="ORF">PKOR_04480</name>
</gene>
<dbReference type="HOGENOM" id="CLU_192255_0_0_10"/>
<dbReference type="AlphaFoldDB" id="A0A0E3ZDU8"/>
<evidence type="ECO:0008006" key="4">
    <source>
        <dbReference type="Google" id="ProtNLM"/>
    </source>
</evidence>
<dbReference type="Proteomes" id="UP000033109">
    <property type="component" value="Chromosome"/>
</dbReference>
<evidence type="ECO:0000313" key="3">
    <source>
        <dbReference type="Proteomes" id="UP000033109"/>
    </source>
</evidence>
<dbReference type="RefSeq" id="WP_046309389.1">
    <property type="nucleotide sequence ID" value="NZ_CBCSCY010000016.1"/>
</dbReference>
<feature type="transmembrane region" description="Helical" evidence="1">
    <location>
        <begin position="20"/>
        <end position="41"/>
    </location>
</feature>
<proteinExistence type="predicted"/>
<reference evidence="2 3" key="1">
    <citation type="journal article" date="2015" name="Sci. Rep.">
        <title>Unraveling adaptation of Pontibacter korlensis to radiation and infertility in desert through complete genome and comparative transcriptomic analysis.</title>
        <authorList>
            <person name="Dai J."/>
            <person name="Dai W."/>
            <person name="Qiu C."/>
            <person name="Yang Z."/>
            <person name="Zhang Y."/>
            <person name="Zhou M."/>
            <person name="Zhang L."/>
            <person name="Fang C."/>
            <person name="Gao Q."/>
            <person name="Yang Q."/>
            <person name="Li X."/>
            <person name="Wang Z."/>
            <person name="Wang Z."/>
            <person name="Jia Z."/>
            <person name="Chen X."/>
        </authorList>
    </citation>
    <scope>NUCLEOTIDE SEQUENCE [LARGE SCALE GENOMIC DNA]</scope>
    <source>
        <strain evidence="2 3">X14-1T</strain>
    </source>
</reference>
<dbReference type="STRING" id="400092.PKOR_04480"/>
<accession>A0A0E3ZDU8</accession>
<dbReference type="PATRIC" id="fig|400092.3.peg.1003"/>
<keyword evidence="1" id="KW-0812">Transmembrane</keyword>
<dbReference type="KEGG" id="pko:PKOR_04480"/>
<name>A0A0E3ZDU8_9BACT</name>
<keyword evidence="1" id="KW-1133">Transmembrane helix</keyword>
<feature type="transmembrane region" description="Helical" evidence="1">
    <location>
        <begin position="53"/>
        <end position="73"/>
    </location>
</feature>